<dbReference type="InterPro" id="IPR004006">
    <property type="entry name" value="DhaK_dom"/>
</dbReference>
<dbReference type="EMBL" id="AUZY01007794">
    <property type="protein sequence ID" value="EQD48708.1"/>
    <property type="molecule type" value="Genomic_DNA"/>
</dbReference>
<organism evidence="2">
    <name type="scientific">mine drainage metagenome</name>
    <dbReference type="NCBI Taxonomy" id="410659"/>
    <lineage>
        <taxon>unclassified sequences</taxon>
        <taxon>metagenomes</taxon>
        <taxon>ecological metagenomes</taxon>
    </lineage>
</organism>
<gene>
    <name evidence="2" type="ORF">B1B_11949</name>
</gene>
<dbReference type="PANTHER" id="PTHR28629:SF4">
    <property type="entry name" value="TRIOKINASE_FMN CYCLASE"/>
    <property type="match status" value="1"/>
</dbReference>
<dbReference type="GO" id="GO:0019563">
    <property type="term" value="P:glycerol catabolic process"/>
    <property type="evidence" value="ECO:0007669"/>
    <property type="project" value="TreeGrafter"/>
</dbReference>
<keyword evidence="2" id="KW-0808">Transferase</keyword>
<accession>T0ZVZ6</accession>
<sequence>MVTGGGSGHLPLFVGYVGEGMVDGAAVGDVFASPSADQVLAVTRDVSQGQGVVYVYGNYSGDLLNFGLGAELALAEGIETRTVLGCDDIASAAPGSEAERRGIAGMFFLFKVAGARAREGGTLDDVVAATEAASRGLRSMGVALSACTVPAAGRATFDLPTGVMEIGMGIHGEPGVRTGRLEAADKVAEELVRGLESDLPYRPGDRVAVLVNGLGATPLEELYILYRRVHQVLTQDGITVARAWVGEFATSLEMAGASVSLLRLDGDLERLVMAPCDSI</sequence>
<dbReference type="Pfam" id="PF02733">
    <property type="entry name" value="Dak1"/>
    <property type="match status" value="1"/>
</dbReference>
<dbReference type="PANTHER" id="PTHR28629">
    <property type="entry name" value="TRIOKINASE/FMN CYCLASE"/>
    <property type="match status" value="1"/>
</dbReference>
<feature type="non-terminal residue" evidence="2">
    <location>
        <position position="279"/>
    </location>
</feature>
<dbReference type="PROSITE" id="PS51481">
    <property type="entry name" value="DHAK"/>
    <property type="match status" value="1"/>
</dbReference>
<feature type="domain" description="DhaK" evidence="1">
    <location>
        <begin position="1"/>
        <end position="279"/>
    </location>
</feature>
<proteinExistence type="predicted"/>
<name>T0ZVZ6_9ZZZZ</name>
<dbReference type="Gene3D" id="3.40.50.10440">
    <property type="entry name" value="Dihydroxyacetone kinase, domain 1"/>
    <property type="match status" value="1"/>
</dbReference>
<dbReference type="GO" id="GO:0004371">
    <property type="term" value="F:glycerone kinase activity"/>
    <property type="evidence" value="ECO:0007669"/>
    <property type="project" value="InterPro"/>
</dbReference>
<dbReference type="SUPFAM" id="SSF82549">
    <property type="entry name" value="DAK1/DegV-like"/>
    <property type="match status" value="1"/>
</dbReference>
<dbReference type="GO" id="GO:0005829">
    <property type="term" value="C:cytosol"/>
    <property type="evidence" value="ECO:0007669"/>
    <property type="project" value="TreeGrafter"/>
</dbReference>
<reference evidence="2" key="1">
    <citation type="submission" date="2013-08" db="EMBL/GenBank/DDBJ databases">
        <authorList>
            <person name="Mendez C."/>
            <person name="Richter M."/>
            <person name="Ferrer M."/>
            <person name="Sanchez J."/>
        </authorList>
    </citation>
    <scope>NUCLEOTIDE SEQUENCE</scope>
</reference>
<evidence type="ECO:0000259" key="1">
    <source>
        <dbReference type="PROSITE" id="PS51481"/>
    </source>
</evidence>
<dbReference type="AlphaFoldDB" id="T0ZVZ6"/>
<dbReference type="Gene3D" id="3.30.1180.20">
    <property type="entry name" value="Dihydroxyacetone kinase, domain 2"/>
    <property type="match status" value="1"/>
</dbReference>
<keyword evidence="2" id="KW-0418">Kinase</keyword>
<dbReference type="InterPro" id="IPR050861">
    <property type="entry name" value="Dihydroxyacetone_Kinase"/>
</dbReference>
<protein>
    <submittedName>
        <fullName evidence="2">Dihydroxyacetone kinase DhaK subunit</fullName>
    </submittedName>
</protein>
<reference evidence="2" key="2">
    <citation type="journal article" date="2014" name="ISME J.">
        <title>Microbial stratification in low pH oxic and suboxic macroscopic growths along an acid mine drainage.</title>
        <authorList>
            <person name="Mendez-Garcia C."/>
            <person name="Mesa V."/>
            <person name="Sprenger R.R."/>
            <person name="Richter M."/>
            <person name="Diez M.S."/>
            <person name="Solano J."/>
            <person name="Bargiela R."/>
            <person name="Golyshina O.V."/>
            <person name="Manteca A."/>
            <person name="Ramos J.L."/>
            <person name="Gallego J.R."/>
            <person name="Llorente I."/>
            <person name="Martins Dos Santos V.A."/>
            <person name="Jensen O.N."/>
            <person name="Pelaez A.I."/>
            <person name="Sanchez J."/>
            <person name="Ferrer M."/>
        </authorList>
    </citation>
    <scope>NUCLEOTIDE SEQUENCE</scope>
</reference>
<dbReference type="FunFam" id="3.40.50.10440:FF:000001">
    <property type="entry name" value="Dihydroxyacetone kinase, DhaK subunit"/>
    <property type="match status" value="1"/>
</dbReference>
<evidence type="ECO:0000313" key="2">
    <source>
        <dbReference type="EMBL" id="EQD48708.1"/>
    </source>
</evidence>
<comment type="caution">
    <text evidence="2">The sequence shown here is derived from an EMBL/GenBank/DDBJ whole genome shotgun (WGS) entry which is preliminary data.</text>
</comment>